<sequence length="151" mass="15772">MRSAGGRPSACHGATCSVISSHQTCRAALPDHPPSAVPEEDRPRLGVHVDHDVFRSAATFQREPLRAGRGELRDEPGRPVSAGAPVAHPGLRFLAQLDAPLSTNERATDAGDADPLAAVRAAARAAAEESCHALRPCTTVNADGSKACRLE</sequence>
<feature type="region of interest" description="Disordered" evidence="1">
    <location>
        <begin position="64"/>
        <end position="87"/>
    </location>
</feature>
<organism evidence="2 3">
    <name type="scientific">Streptomyces atratus</name>
    <dbReference type="NCBI Taxonomy" id="1893"/>
    <lineage>
        <taxon>Bacteria</taxon>
        <taxon>Bacillati</taxon>
        <taxon>Actinomycetota</taxon>
        <taxon>Actinomycetes</taxon>
        <taxon>Kitasatosporales</taxon>
        <taxon>Streptomycetaceae</taxon>
        <taxon>Streptomyces</taxon>
    </lineage>
</organism>
<reference evidence="2 3" key="1">
    <citation type="submission" date="2016-11" db="EMBL/GenBank/DDBJ databases">
        <authorList>
            <person name="Jaros S."/>
            <person name="Januszkiewicz K."/>
            <person name="Wedrychowicz H."/>
        </authorList>
    </citation>
    <scope>NUCLEOTIDE SEQUENCE [LARGE SCALE GENOMIC DNA]</scope>
    <source>
        <strain evidence="2 3">OK807</strain>
    </source>
</reference>
<proteinExistence type="predicted"/>
<protein>
    <submittedName>
        <fullName evidence="2">Uncharacterized protein</fullName>
    </submittedName>
</protein>
<evidence type="ECO:0000313" key="3">
    <source>
        <dbReference type="Proteomes" id="UP000181909"/>
    </source>
</evidence>
<dbReference type="Proteomes" id="UP000181909">
    <property type="component" value="Unassembled WGS sequence"/>
</dbReference>
<dbReference type="STRING" id="1893.SAMN02787144_1007261"/>
<evidence type="ECO:0000256" key="1">
    <source>
        <dbReference type="SAM" id="MobiDB-lite"/>
    </source>
</evidence>
<accession>A0A1K2ATS7</accession>
<dbReference type="EMBL" id="FPJO01000007">
    <property type="protein sequence ID" value="SFX89544.1"/>
    <property type="molecule type" value="Genomic_DNA"/>
</dbReference>
<evidence type="ECO:0000313" key="2">
    <source>
        <dbReference type="EMBL" id="SFX89544.1"/>
    </source>
</evidence>
<name>A0A1K2ATS7_STRAR</name>
<feature type="compositionally biased region" description="Basic and acidic residues" evidence="1">
    <location>
        <begin position="64"/>
        <end position="77"/>
    </location>
</feature>
<gene>
    <name evidence="2" type="ORF">SAMN02787144_1007261</name>
</gene>
<dbReference type="AlphaFoldDB" id="A0A1K2ATS7"/>